<dbReference type="GO" id="GO:0140662">
    <property type="term" value="F:ATP-dependent protein folding chaperone"/>
    <property type="evidence" value="ECO:0007669"/>
    <property type="project" value="InterPro"/>
</dbReference>
<comment type="similarity">
    <text evidence="3">Belongs to the heat shock protein 70 family.</text>
</comment>
<sequence>MAELLRTGNSSKIDSKYNANQMFDECPQWFKSEVLVELHSIPNMTTTETVIVNSHLNSRLHVLVVEDTIPKLMGCNDLSSASSVPTHLESAPWLISIEVLIFKNTGHKLDMKLGDKLFDIKLERDNFVEVCGPHTTFGLPHALGLYICYWVDTGQVFWACLDRVKSVAMKLGDWDENESTVIETEGAEVSEPRDKPSEDVCLTEKCSAGTDGIIVEAWENTTKIVSIEATIEQSENTKLERNIDVKASSKFLTPLQNQNMAEIKVIMSTIKIKILVVLHGYGFHDRGILNGKMFCVGGEFRKEIQLVPENLTIALPLVNTTNIGDVGSLTGRFLLAGVVVAQETIIIEGCGTSVMCAPTLILLHNSLVSRVTVYIFLCVSQNFKAMLIVNVDHKVVLCNQIVRLMQHNVAKTRRVHMMHSFLPLLFDPSGTLLKYHARATVFDASSLSYKDLIKFGFMLLYAGGQNQSLSCVTMREFEMSCQLKKLTGSNIAAICEGVRKCILVLLKQVTNTFPQLIMTIEKHCYGGKADTGGKKAKVVGMNTSVVLKIDVEFWRECKRDLIGNARALGRSRIACDRAKRTLYSTAQTTTEVDSLFKGIESYAIITRARFEELCMSMLFKSMESVGKCLNEAKVDNVHMQEMVLVSRSSRLPIIQHLLKDYIDEKKLYPSINLDDDTNCGATVLDTILIGNGDENVQELLVVDVTLLELDVETVGRMIIVLISRSATISAKEEQIFPTYSDHQLENAPIEELIRLNYCNWHWQFCGCSVLPVAD</sequence>
<proteinExistence type="inferred from homology"/>
<dbReference type="Gene3D" id="3.30.420.40">
    <property type="match status" value="2"/>
</dbReference>
<reference evidence="5" key="2">
    <citation type="journal article" date="2017" name="J. Anim. Genet.">
        <title>Multiple reference genome sequences of hot pepper reveal the massive evolution of plant disease resistance genes by retroduplication.</title>
        <authorList>
            <person name="Kim S."/>
            <person name="Park J."/>
            <person name="Yeom S.-I."/>
            <person name="Kim Y.-M."/>
            <person name="Seo E."/>
            <person name="Kim K.-T."/>
            <person name="Kim M.-S."/>
            <person name="Lee J.M."/>
            <person name="Cheong K."/>
            <person name="Shin H.-S."/>
            <person name="Kim S.-B."/>
            <person name="Han K."/>
            <person name="Lee J."/>
            <person name="Park M."/>
            <person name="Lee H.-A."/>
            <person name="Lee H.-Y."/>
            <person name="Lee Y."/>
            <person name="Oh S."/>
            <person name="Lee J.H."/>
            <person name="Choi E."/>
            <person name="Choi E."/>
            <person name="Lee S.E."/>
            <person name="Jeon J."/>
            <person name="Kim H."/>
            <person name="Choi G."/>
            <person name="Song H."/>
            <person name="Lee J."/>
            <person name="Lee S.-C."/>
            <person name="Kwon J.-K."/>
            <person name="Lee H.-Y."/>
            <person name="Koo N."/>
            <person name="Hong Y."/>
            <person name="Kim R.W."/>
            <person name="Kang W.-H."/>
            <person name="Huh J.H."/>
            <person name="Kang B.-C."/>
            <person name="Yang T.-J."/>
            <person name="Lee Y.-H."/>
            <person name="Bennetzen J.L."/>
            <person name="Choi D."/>
        </authorList>
    </citation>
    <scope>NUCLEOTIDE SEQUENCE [LARGE SCALE GENOMIC DNA]</scope>
    <source>
        <strain evidence="5">cv. PBC81</strain>
    </source>
</reference>
<keyword evidence="2 3" id="KW-0067">ATP-binding</keyword>
<dbReference type="GO" id="GO:0005524">
    <property type="term" value="F:ATP binding"/>
    <property type="evidence" value="ECO:0007669"/>
    <property type="project" value="UniProtKB-KW"/>
</dbReference>
<dbReference type="Gene3D" id="3.90.640.10">
    <property type="entry name" value="Actin, Chain A, domain 4"/>
    <property type="match status" value="1"/>
</dbReference>
<dbReference type="PRINTS" id="PR00301">
    <property type="entry name" value="HEATSHOCK70"/>
</dbReference>
<protein>
    <submittedName>
        <fullName evidence="4">Heat shock 70 kDa protein</fullName>
    </submittedName>
</protein>
<dbReference type="Proteomes" id="UP000224567">
    <property type="component" value="Unassembled WGS sequence"/>
</dbReference>
<dbReference type="PANTHER" id="PTHR19375">
    <property type="entry name" value="HEAT SHOCK PROTEIN 70KDA"/>
    <property type="match status" value="1"/>
</dbReference>
<keyword evidence="5" id="KW-1185">Reference proteome</keyword>
<evidence type="ECO:0000313" key="5">
    <source>
        <dbReference type="Proteomes" id="UP000224567"/>
    </source>
</evidence>
<evidence type="ECO:0000313" key="4">
    <source>
        <dbReference type="EMBL" id="PHT35641.1"/>
    </source>
</evidence>
<dbReference type="SUPFAM" id="SSF53067">
    <property type="entry name" value="Actin-like ATPase domain"/>
    <property type="match status" value="1"/>
</dbReference>
<dbReference type="InterPro" id="IPR029047">
    <property type="entry name" value="HSP70_peptide-bd_sf"/>
</dbReference>
<dbReference type="OrthoDB" id="3789372at2759"/>
<accession>A0A2G2VRN5</accession>
<evidence type="ECO:0000256" key="1">
    <source>
        <dbReference type="ARBA" id="ARBA00022741"/>
    </source>
</evidence>
<dbReference type="Gene3D" id="2.60.34.10">
    <property type="entry name" value="Substrate Binding Domain Of DNAk, Chain A, domain 1"/>
    <property type="match status" value="1"/>
</dbReference>
<keyword evidence="1 3" id="KW-0547">Nucleotide-binding</keyword>
<dbReference type="Pfam" id="PF00012">
    <property type="entry name" value="HSP70"/>
    <property type="match status" value="1"/>
</dbReference>
<organism evidence="4 5">
    <name type="scientific">Capsicum baccatum</name>
    <name type="common">Peruvian pepper</name>
    <dbReference type="NCBI Taxonomy" id="33114"/>
    <lineage>
        <taxon>Eukaryota</taxon>
        <taxon>Viridiplantae</taxon>
        <taxon>Streptophyta</taxon>
        <taxon>Embryophyta</taxon>
        <taxon>Tracheophyta</taxon>
        <taxon>Spermatophyta</taxon>
        <taxon>Magnoliopsida</taxon>
        <taxon>eudicotyledons</taxon>
        <taxon>Gunneridae</taxon>
        <taxon>Pentapetalae</taxon>
        <taxon>asterids</taxon>
        <taxon>lamiids</taxon>
        <taxon>Solanales</taxon>
        <taxon>Solanaceae</taxon>
        <taxon>Solanoideae</taxon>
        <taxon>Capsiceae</taxon>
        <taxon>Capsicum</taxon>
    </lineage>
</organism>
<evidence type="ECO:0000256" key="2">
    <source>
        <dbReference type="ARBA" id="ARBA00022840"/>
    </source>
</evidence>
<dbReference type="AlphaFoldDB" id="A0A2G2VRN5"/>
<dbReference type="InterPro" id="IPR043129">
    <property type="entry name" value="ATPase_NBD"/>
</dbReference>
<gene>
    <name evidence="4" type="ORF">CQW23_23341</name>
</gene>
<dbReference type="SUPFAM" id="SSF100920">
    <property type="entry name" value="Heat shock protein 70kD (HSP70), peptide-binding domain"/>
    <property type="match status" value="1"/>
</dbReference>
<dbReference type="EMBL" id="MLFT02000010">
    <property type="protein sequence ID" value="PHT35641.1"/>
    <property type="molecule type" value="Genomic_DNA"/>
</dbReference>
<reference evidence="4 5" key="1">
    <citation type="journal article" date="2017" name="Genome Biol.">
        <title>New reference genome sequences of hot pepper reveal the massive evolution of plant disease-resistance genes by retroduplication.</title>
        <authorList>
            <person name="Kim S."/>
            <person name="Park J."/>
            <person name="Yeom S.I."/>
            <person name="Kim Y.M."/>
            <person name="Seo E."/>
            <person name="Kim K.T."/>
            <person name="Kim M.S."/>
            <person name="Lee J.M."/>
            <person name="Cheong K."/>
            <person name="Shin H.S."/>
            <person name="Kim S.B."/>
            <person name="Han K."/>
            <person name="Lee J."/>
            <person name="Park M."/>
            <person name="Lee H.A."/>
            <person name="Lee H.Y."/>
            <person name="Lee Y."/>
            <person name="Oh S."/>
            <person name="Lee J.H."/>
            <person name="Choi E."/>
            <person name="Choi E."/>
            <person name="Lee S.E."/>
            <person name="Jeon J."/>
            <person name="Kim H."/>
            <person name="Choi G."/>
            <person name="Song H."/>
            <person name="Lee J."/>
            <person name="Lee S.C."/>
            <person name="Kwon J.K."/>
            <person name="Lee H.Y."/>
            <person name="Koo N."/>
            <person name="Hong Y."/>
            <person name="Kim R.W."/>
            <person name="Kang W.H."/>
            <person name="Huh J.H."/>
            <person name="Kang B.C."/>
            <person name="Yang T.J."/>
            <person name="Lee Y.H."/>
            <person name="Bennetzen J.L."/>
            <person name="Choi D."/>
        </authorList>
    </citation>
    <scope>NUCLEOTIDE SEQUENCE [LARGE SCALE GENOMIC DNA]</scope>
    <source>
        <strain evidence="5">cv. PBC81</strain>
    </source>
</reference>
<evidence type="ECO:0000256" key="3">
    <source>
        <dbReference type="RuleBase" id="RU003322"/>
    </source>
</evidence>
<comment type="caution">
    <text evidence="4">The sequence shown here is derived from an EMBL/GenBank/DDBJ whole genome shotgun (WGS) entry which is preliminary data.</text>
</comment>
<keyword evidence="4" id="KW-0346">Stress response</keyword>
<dbReference type="STRING" id="33114.A0A2G2VRN5"/>
<dbReference type="InterPro" id="IPR013126">
    <property type="entry name" value="Hsp_70_fam"/>
</dbReference>
<name>A0A2G2VRN5_CAPBA</name>